<sequence>MLSSPFSNSDSQFQIPESARGYPRPCSHSEVTRDRAPVYKAMPRSNGTKCL</sequence>
<evidence type="ECO:0000313" key="2">
    <source>
        <dbReference type="EMBL" id="EDM01423.1"/>
    </source>
</evidence>
<feature type="compositionally biased region" description="Polar residues" evidence="1">
    <location>
        <begin position="1"/>
        <end position="15"/>
    </location>
</feature>
<gene>
    <name evidence="2" type="ORF">rCG_30195</name>
</gene>
<accession>A6IN16</accession>
<dbReference type="AlphaFoldDB" id="A6IN16"/>
<name>A6IN16_RAT</name>
<protein>
    <submittedName>
        <fullName evidence="2">RCG30195</fullName>
    </submittedName>
</protein>
<dbReference type="Proteomes" id="UP000234681">
    <property type="component" value="Chromosome 4"/>
</dbReference>
<evidence type="ECO:0000313" key="3">
    <source>
        <dbReference type="Proteomes" id="UP000234681"/>
    </source>
</evidence>
<feature type="region of interest" description="Disordered" evidence="1">
    <location>
        <begin position="1"/>
        <end position="51"/>
    </location>
</feature>
<reference evidence="2 3" key="1">
    <citation type="submission" date="2005-09" db="EMBL/GenBank/DDBJ databases">
        <authorList>
            <person name="Mural R.J."/>
            <person name="Li P.W."/>
            <person name="Adams M.D."/>
            <person name="Amanatides P.G."/>
            <person name="Baden-Tillson H."/>
            <person name="Barnstead M."/>
            <person name="Chin S.H."/>
            <person name="Dew I."/>
            <person name="Evans C.A."/>
            <person name="Ferriera S."/>
            <person name="Flanigan M."/>
            <person name="Fosler C."/>
            <person name="Glodek A."/>
            <person name="Gu Z."/>
            <person name="Holt R.A."/>
            <person name="Jennings D."/>
            <person name="Kraft C.L."/>
            <person name="Lu F."/>
            <person name="Nguyen T."/>
            <person name="Nusskern D.R."/>
            <person name="Pfannkoch C.M."/>
            <person name="Sitter C."/>
            <person name="Sutton G.G."/>
            <person name="Venter J.C."/>
            <person name="Wang Z."/>
            <person name="Woodage T."/>
            <person name="Zheng X.H."/>
            <person name="Zhong F."/>
        </authorList>
    </citation>
    <scope>NUCLEOTIDE SEQUENCE [LARGE SCALE GENOMIC DNA]</scope>
    <source>
        <strain>BN</strain>
        <strain evidence="3">Sprague-Dawley</strain>
    </source>
</reference>
<organism evidence="2 3">
    <name type="scientific">Rattus norvegicus</name>
    <name type="common">Rat</name>
    <dbReference type="NCBI Taxonomy" id="10116"/>
    <lineage>
        <taxon>Eukaryota</taxon>
        <taxon>Metazoa</taxon>
        <taxon>Chordata</taxon>
        <taxon>Craniata</taxon>
        <taxon>Vertebrata</taxon>
        <taxon>Euteleostomi</taxon>
        <taxon>Mammalia</taxon>
        <taxon>Eutheria</taxon>
        <taxon>Euarchontoglires</taxon>
        <taxon>Glires</taxon>
        <taxon>Rodentia</taxon>
        <taxon>Myomorpha</taxon>
        <taxon>Muroidea</taxon>
        <taxon>Muridae</taxon>
        <taxon>Murinae</taxon>
        <taxon>Rattus</taxon>
    </lineage>
</organism>
<dbReference type="EMBL" id="CH473964">
    <property type="protein sequence ID" value="EDM01423.1"/>
    <property type="molecule type" value="Genomic_DNA"/>
</dbReference>
<evidence type="ECO:0000256" key="1">
    <source>
        <dbReference type="SAM" id="MobiDB-lite"/>
    </source>
</evidence>
<proteinExistence type="predicted"/>